<reference evidence="1 2" key="1">
    <citation type="submission" date="2020-04" db="EMBL/GenBank/DDBJ databases">
        <title>Bacillus sp. UniB3 isolated from commercial digestive syrup.</title>
        <authorList>
            <person name="Thorat V."/>
            <person name="Kirdat K."/>
            <person name="Tiwarekar B."/>
            <person name="Yadav A."/>
        </authorList>
    </citation>
    <scope>NUCLEOTIDE SEQUENCE [LARGE SCALE GENOMIC DNA]</scope>
    <source>
        <strain evidence="1 2">UniB3</strain>
    </source>
</reference>
<sequence>MKKISLISIIILLGFIAYIETPTAKINKNQVLFYGSTNEEQEVSSNASEIFGAPDLEYKLDETKEVDGFIVEVYREYEIYKNRQGEVVKTVATDNTEYIHYAKYKR</sequence>
<proteinExistence type="predicted"/>
<dbReference type="Proteomes" id="UP000588491">
    <property type="component" value="Unassembled WGS sequence"/>
</dbReference>
<organism evidence="1 2">
    <name type="scientific">Niallia alba</name>
    <dbReference type="NCBI Taxonomy" id="2729105"/>
    <lineage>
        <taxon>Bacteria</taxon>
        <taxon>Bacillati</taxon>
        <taxon>Bacillota</taxon>
        <taxon>Bacilli</taxon>
        <taxon>Bacillales</taxon>
        <taxon>Bacillaceae</taxon>
        <taxon>Niallia</taxon>
    </lineage>
</organism>
<accession>A0A7Y0K9X7</accession>
<dbReference type="AlphaFoldDB" id="A0A7Y0K9X7"/>
<name>A0A7Y0K9X7_9BACI</name>
<evidence type="ECO:0000313" key="2">
    <source>
        <dbReference type="Proteomes" id="UP000588491"/>
    </source>
</evidence>
<dbReference type="RefSeq" id="WP_016202930.1">
    <property type="nucleotide sequence ID" value="NZ_JABBPK010000001.1"/>
</dbReference>
<protein>
    <submittedName>
        <fullName evidence="1">Uncharacterized protein</fullName>
    </submittedName>
</protein>
<gene>
    <name evidence="1" type="ORF">HHU08_16300</name>
</gene>
<dbReference type="EMBL" id="JABBPK010000001">
    <property type="protein sequence ID" value="NMO78546.1"/>
    <property type="molecule type" value="Genomic_DNA"/>
</dbReference>
<comment type="caution">
    <text evidence="1">The sequence shown here is derived from an EMBL/GenBank/DDBJ whole genome shotgun (WGS) entry which is preliminary data.</text>
</comment>
<keyword evidence="2" id="KW-1185">Reference proteome</keyword>
<evidence type="ECO:0000313" key="1">
    <source>
        <dbReference type="EMBL" id="NMO78546.1"/>
    </source>
</evidence>